<dbReference type="GO" id="GO:0042245">
    <property type="term" value="P:RNA repair"/>
    <property type="evidence" value="ECO:0007669"/>
    <property type="project" value="UniProtKB-KW"/>
</dbReference>
<evidence type="ECO:0000256" key="6">
    <source>
        <dbReference type="ARBA" id="ARBA00022741"/>
    </source>
</evidence>
<dbReference type="AlphaFoldDB" id="A0A1E2UPX8"/>
<evidence type="ECO:0000259" key="13">
    <source>
        <dbReference type="Pfam" id="PF12627"/>
    </source>
</evidence>
<dbReference type="GO" id="GO:0046872">
    <property type="term" value="F:metal ion binding"/>
    <property type="evidence" value="ECO:0007669"/>
    <property type="project" value="UniProtKB-KW"/>
</dbReference>
<comment type="similarity">
    <text evidence="11">Belongs to the tRNA nucleotidyltransferase/poly(A) polymerase family.</text>
</comment>
<keyword evidence="10 11" id="KW-0694">RNA-binding</keyword>
<organism evidence="14 15">
    <name type="scientific">Candidatus Thiodiazotropha endoloripes</name>
    <dbReference type="NCBI Taxonomy" id="1818881"/>
    <lineage>
        <taxon>Bacteria</taxon>
        <taxon>Pseudomonadati</taxon>
        <taxon>Pseudomonadota</taxon>
        <taxon>Gammaproteobacteria</taxon>
        <taxon>Chromatiales</taxon>
        <taxon>Sedimenticolaceae</taxon>
        <taxon>Candidatus Thiodiazotropha</taxon>
    </lineage>
</organism>
<dbReference type="PANTHER" id="PTHR47545">
    <property type="entry name" value="MULTIFUNCTIONAL CCA PROTEIN"/>
    <property type="match status" value="1"/>
</dbReference>
<evidence type="ECO:0000313" key="15">
    <source>
        <dbReference type="Proteomes" id="UP000094849"/>
    </source>
</evidence>
<reference evidence="14 15" key="1">
    <citation type="submission" date="2016-03" db="EMBL/GenBank/DDBJ databases">
        <title>Chemosynthetic sulphur-oxidizing symbionts of marine invertebrate animals are capable of nitrogen fixation.</title>
        <authorList>
            <person name="Petersen J.M."/>
            <person name="Kemper A."/>
            <person name="Gruber-Vodicka H."/>
            <person name="Cardini U."/>
            <person name="Geest Mvander."/>
            <person name="Kleiner M."/>
            <person name="Bulgheresi S."/>
            <person name="Fussmann M."/>
            <person name="Herbold C."/>
            <person name="Seah B.K.B."/>
            <person name="Antony C.Paul."/>
            <person name="Liu D."/>
            <person name="Belitz A."/>
            <person name="Weber M."/>
        </authorList>
    </citation>
    <scope>NUCLEOTIDE SEQUENCE [LARGE SCALE GENOMIC DNA]</scope>
    <source>
        <strain evidence="14">G_D</strain>
    </source>
</reference>
<evidence type="ECO:0000256" key="1">
    <source>
        <dbReference type="ARBA" id="ARBA00001946"/>
    </source>
</evidence>
<comment type="cofactor">
    <cofactor evidence="1">
        <name>Mg(2+)</name>
        <dbReference type="ChEBI" id="CHEBI:18420"/>
    </cofactor>
</comment>
<dbReference type="Pfam" id="PF01743">
    <property type="entry name" value="PolyA_pol"/>
    <property type="match status" value="1"/>
</dbReference>
<dbReference type="Proteomes" id="UP000094849">
    <property type="component" value="Unassembled WGS sequence"/>
</dbReference>
<evidence type="ECO:0000256" key="2">
    <source>
        <dbReference type="ARBA" id="ARBA00022679"/>
    </source>
</evidence>
<keyword evidence="15" id="KW-1185">Reference proteome</keyword>
<dbReference type="GO" id="GO:0001680">
    <property type="term" value="P:tRNA 3'-terminal CCA addition"/>
    <property type="evidence" value="ECO:0007669"/>
    <property type="project" value="InterPro"/>
</dbReference>
<dbReference type="InterPro" id="IPR050124">
    <property type="entry name" value="tRNA_CCA-adding_enzyme"/>
</dbReference>
<evidence type="ECO:0000256" key="9">
    <source>
        <dbReference type="ARBA" id="ARBA00022842"/>
    </source>
</evidence>
<dbReference type="SUPFAM" id="SSF81891">
    <property type="entry name" value="Poly A polymerase C-terminal region-like"/>
    <property type="match status" value="1"/>
</dbReference>
<evidence type="ECO:0000256" key="8">
    <source>
        <dbReference type="ARBA" id="ARBA00022840"/>
    </source>
</evidence>
<dbReference type="GO" id="GO:0003723">
    <property type="term" value="F:RNA binding"/>
    <property type="evidence" value="ECO:0007669"/>
    <property type="project" value="UniProtKB-KW"/>
</dbReference>
<dbReference type="InterPro" id="IPR032828">
    <property type="entry name" value="PolyA_RNA-bd"/>
</dbReference>
<keyword evidence="8" id="KW-0067">ATP-binding</keyword>
<evidence type="ECO:0000256" key="3">
    <source>
        <dbReference type="ARBA" id="ARBA00022694"/>
    </source>
</evidence>
<evidence type="ECO:0000256" key="5">
    <source>
        <dbReference type="ARBA" id="ARBA00022723"/>
    </source>
</evidence>
<keyword evidence="4" id="KW-0548">Nucleotidyltransferase</keyword>
<evidence type="ECO:0000259" key="12">
    <source>
        <dbReference type="Pfam" id="PF01743"/>
    </source>
</evidence>
<keyword evidence="9" id="KW-0460">Magnesium</keyword>
<dbReference type="CDD" id="cd05398">
    <property type="entry name" value="NT_ClassII-CCAase"/>
    <property type="match status" value="1"/>
</dbReference>
<dbReference type="Gene3D" id="1.10.3090.10">
    <property type="entry name" value="cca-adding enzyme, domain 2"/>
    <property type="match status" value="1"/>
</dbReference>
<comment type="caution">
    <text evidence="14">The sequence shown here is derived from an EMBL/GenBank/DDBJ whole genome shotgun (WGS) entry which is preliminary data.</text>
</comment>
<dbReference type="InterPro" id="IPR043519">
    <property type="entry name" value="NT_sf"/>
</dbReference>
<gene>
    <name evidence="14" type="ORF">A3196_08165</name>
</gene>
<dbReference type="SUPFAM" id="SSF81301">
    <property type="entry name" value="Nucleotidyltransferase"/>
    <property type="match status" value="1"/>
</dbReference>
<sequence>MKVYLVGGAVRDQLLELPYNERDWVVVGATPEEMLAQGYSRADRDFPVFLHPQSGEEYALARTEVKTAPGYKGFELSYGPEVTLEQDLLRRDLTINALAMDESGCVIDVCEGQRDLQEGLLRHITPAFSEDPLRLLRIARFAAKLGCWGFRVAHGTHALMKKMATTAELKTLSTERFQKEMSRAMDEPQPWRFFEVLHRCGALQKVLPEVAEIMGSESAGHGTHTAGGMVSALKRIVPVSDDPQIRAAVALFYSAQNQHDLAVWLDKIRLGKRSGQLISDLLQLSSVQTDEASSERLFDLVTRLKPRQQPQRYEGLSLAAEALWPERMVWLKPSLSATREALLAPLPEQLAASGLQGKALGDAIRSWRLDYLQQLKQPRNNA</sequence>
<feature type="domain" description="tRNA nucleotidyltransferase/poly(A) polymerase RNA and SrmB- binding" evidence="13">
    <location>
        <begin position="149"/>
        <end position="213"/>
    </location>
</feature>
<dbReference type="RefSeq" id="WP_069024353.1">
    <property type="nucleotide sequence ID" value="NZ_LVJZ01000003.1"/>
</dbReference>
<dbReference type="Pfam" id="PF12627">
    <property type="entry name" value="PolyA_pol_RNAbd"/>
    <property type="match status" value="1"/>
</dbReference>
<dbReference type="InterPro" id="IPR002646">
    <property type="entry name" value="PolA_pol_head_dom"/>
</dbReference>
<keyword evidence="7" id="KW-0692">RNA repair</keyword>
<evidence type="ECO:0000313" key="14">
    <source>
        <dbReference type="EMBL" id="ODB96731.1"/>
    </source>
</evidence>
<keyword evidence="3" id="KW-0819">tRNA processing</keyword>
<proteinExistence type="inferred from homology"/>
<evidence type="ECO:0000256" key="11">
    <source>
        <dbReference type="RuleBase" id="RU003953"/>
    </source>
</evidence>
<accession>A0A1E2UPX8</accession>
<feature type="domain" description="Poly A polymerase head" evidence="12">
    <location>
        <begin position="3"/>
        <end position="122"/>
    </location>
</feature>
<keyword evidence="5" id="KW-0479">Metal-binding</keyword>
<dbReference type="EMBL" id="LVJZ01000003">
    <property type="protein sequence ID" value="ODB96731.1"/>
    <property type="molecule type" value="Genomic_DNA"/>
</dbReference>
<dbReference type="Gene3D" id="3.30.460.10">
    <property type="entry name" value="Beta Polymerase, domain 2"/>
    <property type="match status" value="1"/>
</dbReference>
<evidence type="ECO:0000256" key="7">
    <source>
        <dbReference type="ARBA" id="ARBA00022800"/>
    </source>
</evidence>
<evidence type="ECO:0000256" key="4">
    <source>
        <dbReference type="ARBA" id="ARBA00022695"/>
    </source>
</evidence>
<dbReference type="PANTHER" id="PTHR47545:SF1">
    <property type="entry name" value="MULTIFUNCTIONAL CCA PROTEIN"/>
    <property type="match status" value="1"/>
</dbReference>
<evidence type="ECO:0000256" key="10">
    <source>
        <dbReference type="ARBA" id="ARBA00022884"/>
    </source>
</evidence>
<dbReference type="GO" id="GO:0005524">
    <property type="term" value="F:ATP binding"/>
    <property type="evidence" value="ECO:0007669"/>
    <property type="project" value="UniProtKB-KW"/>
</dbReference>
<protein>
    <submittedName>
        <fullName evidence="14">Uncharacterized protein</fullName>
    </submittedName>
</protein>
<name>A0A1E2UPX8_9GAMM</name>
<keyword evidence="2 11" id="KW-0808">Transferase</keyword>
<dbReference type="STRING" id="1818881.A3196_08165"/>
<keyword evidence="6" id="KW-0547">Nucleotide-binding</keyword>
<dbReference type="GO" id="GO:0004810">
    <property type="term" value="F:CCA tRNA nucleotidyltransferase activity"/>
    <property type="evidence" value="ECO:0007669"/>
    <property type="project" value="InterPro"/>
</dbReference>